<dbReference type="EMBL" id="JACJTE010000024">
    <property type="protein sequence ID" value="MBD2563005.1"/>
    <property type="molecule type" value="Genomic_DNA"/>
</dbReference>
<evidence type="ECO:0000313" key="1">
    <source>
        <dbReference type="EMBL" id="MBD2563005.1"/>
    </source>
</evidence>
<evidence type="ECO:0000313" key="2">
    <source>
        <dbReference type="Proteomes" id="UP000604661"/>
    </source>
</evidence>
<comment type="caution">
    <text evidence="1">The sequence shown here is derived from an EMBL/GenBank/DDBJ whole genome shotgun (WGS) entry which is preliminary data.</text>
</comment>
<sequence length="74" mass="8469">MKDCSFNKALGRVTIKFQGLQTKIKDLPLQDIRAVEVRKTTGFAYGAVIENYQFYDQNWRTPYLYEGIGTSLAS</sequence>
<keyword evidence="2" id="KW-1185">Reference proteome</keyword>
<reference evidence="1 2" key="1">
    <citation type="journal article" date="2020" name="ISME J.">
        <title>Comparative genomics reveals insights into cyanobacterial evolution and habitat adaptation.</title>
        <authorList>
            <person name="Chen M.Y."/>
            <person name="Teng W.K."/>
            <person name="Zhao L."/>
            <person name="Hu C.X."/>
            <person name="Zhou Y.K."/>
            <person name="Han B.P."/>
            <person name="Song L.R."/>
            <person name="Shu W.S."/>
        </authorList>
    </citation>
    <scope>NUCLEOTIDE SEQUENCE [LARGE SCALE GENOMIC DNA]</scope>
    <source>
        <strain evidence="1 2">FACHB-391</strain>
    </source>
</reference>
<dbReference type="Proteomes" id="UP000604661">
    <property type="component" value="Unassembled WGS sequence"/>
</dbReference>
<organism evidence="1 2">
    <name type="scientific">Nostoc linckia FACHB-391</name>
    <dbReference type="NCBI Taxonomy" id="2692906"/>
    <lineage>
        <taxon>Bacteria</taxon>
        <taxon>Bacillati</taxon>
        <taxon>Cyanobacteriota</taxon>
        <taxon>Cyanophyceae</taxon>
        <taxon>Nostocales</taxon>
        <taxon>Nostocaceae</taxon>
        <taxon>Nostoc</taxon>
    </lineage>
</organism>
<accession>A0ABR8F2B6</accession>
<gene>
    <name evidence="1" type="ORF">H6G95_20750</name>
</gene>
<dbReference type="RefSeq" id="WP_190896432.1">
    <property type="nucleotide sequence ID" value="NZ_JACJTE010000024.1"/>
</dbReference>
<name>A0ABR8F2B6_NOSLI</name>
<protein>
    <submittedName>
        <fullName evidence="1">Uncharacterized protein</fullName>
    </submittedName>
</protein>
<proteinExistence type="predicted"/>